<keyword evidence="3" id="KW-1185">Reference proteome</keyword>
<dbReference type="PANTHER" id="PTHR37221:SF1">
    <property type="entry name" value="OS02G0582400 PROTEIN"/>
    <property type="match status" value="1"/>
</dbReference>
<dbReference type="InterPro" id="IPR057216">
    <property type="entry name" value="DUF7894"/>
</dbReference>
<dbReference type="EMBL" id="JAUHHV010000003">
    <property type="protein sequence ID" value="KAK1431082.1"/>
    <property type="molecule type" value="Genomic_DNA"/>
</dbReference>
<dbReference type="PANTHER" id="PTHR37221">
    <property type="entry name" value="OS02G0582400 PROTEIN"/>
    <property type="match status" value="1"/>
</dbReference>
<reference evidence="2" key="1">
    <citation type="journal article" date="2023" name="bioRxiv">
        <title>Improved chromosome-level genome assembly for marigold (Tagetes erecta).</title>
        <authorList>
            <person name="Jiang F."/>
            <person name="Yuan L."/>
            <person name="Wang S."/>
            <person name="Wang H."/>
            <person name="Xu D."/>
            <person name="Wang A."/>
            <person name="Fan W."/>
        </authorList>
    </citation>
    <scope>NUCLEOTIDE SEQUENCE</scope>
    <source>
        <strain evidence="2">WSJ</strain>
        <tissue evidence="2">Leaf</tissue>
    </source>
</reference>
<evidence type="ECO:0000313" key="3">
    <source>
        <dbReference type="Proteomes" id="UP001229421"/>
    </source>
</evidence>
<organism evidence="2 3">
    <name type="scientific">Tagetes erecta</name>
    <name type="common">African marigold</name>
    <dbReference type="NCBI Taxonomy" id="13708"/>
    <lineage>
        <taxon>Eukaryota</taxon>
        <taxon>Viridiplantae</taxon>
        <taxon>Streptophyta</taxon>
        <taxon>Embryophyta</taxon>
        <taxon>Tracheophyta</taxon>
        <taxon>Spermatophyta</taxon>
        <taxon>Magnoliopsida</taxon>
        <taxon>eudicotyledons</taxon>
        <taxon>Gunneridae</taxon>
        <taxon>Pentapetalae</taxon>
        <taxon>asterids</taxon>
        <taxon>campanulids</taxon>
        <taxon>Asterales</taxon>
        <taxon>Asteraceae</taxon>
        <taxon>Asteroideae</taxon>
        <taxon>Heliantheae alliance</taxon>
        <taxon>Tageteae</taxon>
        <taxon>Tagetes</taxon>
    </lineage>
</organism>
<gene>
    <name evidence="2" type="ORF">QVD17_14300</name>
</gene>
<dbReference type="Proteomes" id="UP001229421">
    <property type="component" value="Unassembled WGS sequence"/>
</dbReference>
<accession>A0AAD8L359</accession>
<dbReference type="Pfam" id="PF25428">
    <property type="entry name" value="DUF7894"/>
    <property type="match status" value="1"/>
</dbReference>
<protein>
    <recommendedName>
        <fullName evidence="1">DUF7894 domain-containing protein</fullName>
    </recommendedName>
</protein>
<feature type="domain" description="DUF7894" evidence="1">
    <location>
        <begin position="1"/>
        <end position="237"/>
    </location>
</feature>
<evidence type="ECO:0000313" key="2">
    <source>
        <dbReference type="EMBL" id="KAK1431082.1"/>
    </source>
</evidence>
<dbReference type="AlphaFoldDB" id="A0AAD8L359"/>
<name>A0AAD8L359_TARER</name>
<sequence>MKTAATVIFISGDVDAGFATAIVDGLQPNPSFSFKTSKESFDLSLNRYGITDTKASGNVTHFVDASGVNQVSVLVLKKYEPPILACAISEVLSSLEGEDTSTMPSLIFPFLVDSSKLKLERKKSFDGSIYGIQVGPQTDTIQALASRHVKAPSSMQIHHEPLACVLQLVRVLKTPSFILIGQSGQDKTRMDDFEIICEIGESLASATSMQFVKEKVTWNPTKVSKEPKNQPWRALYG</sequence>
<comment type="caution">
    <text evidence="2">The sequence shown here is derived from an EMBL/GenBank/DDBJ whole genome shotgun (WGS) entry which is preliminary data.</text>
</comment>
<evidence type="ECO:0000259" key="1">
    <source>
        <dbReference type="Pfam" id="PF25428"/>
    </source>
</evidence>
<proteinExistence type="predicted"/>